<keyword evidence="2" id="KW-0812">Transmembrane</keyword>
<keyword evidence="2" id="KW-1133">Transmembrane helix</keyword>
<dbReference type="EMBL" id="CP073100">
    <property type="protein sequence ID" value="QUE50394.1"/>
    <property type="molecule type" value="Genomic_DNA"/>
</dbReference>
<dbReference type="RefSeq" id="WP_211630534.1">
    <property type="nucleotide sequence ID" value="NZ_CP073100.1"/>
</dbReference>
<organism evidence="3 4">
    <name type="scientific">Luteolibacter ambystomatis</name>
    <dbReference type="NCBI Taxonomy" id="2824561"/>
    <lineage>
        <taxon>Bacteria</taxon>
        <taxon>Pseudomonadati</taxon>
        <taxon>Verrucomicrobiota</taxon>
        <taxon>Verrucomicrobiia</taxon>
        <taxon>Verrucomicrobiales</taxon>
        <taxon>Verrucomicrobiaceae</taxon>
        <taxon>Luteolibacter</taxon>
    </lineage>
</organism>
<evidence type="ECO:0000256" key="2">
    <source>
        <dbReference type="SAM" id="Phobius"/>
    </source>
</evidence>
<accession>A0A975G7A0</accession>
<gene>
    <name evidence="3" type="ORF">KBB96_16185</name>
</gene>
<feature type="region of interest" description="Disordered" evidence="1">
    <location>
        <begin position="1"/>
        <end position="20"/>
    </location>
</feature>
<keyword evidence="2" id="KW-0472">Membrane</keyword>
<dbReference type="KEGG" id="lamb:KBB96_16185"/>
<name>A0A975G7A0_9BACT</name>
<dbReference type="AlphaFoldDB" id="A0A975G7A0"/>
<evidence type="ECO:0000313" key="3">
    <source>
        <dbReference type="EMBL" id="QUE50394.1"/>
    </source>
</evidence>
<reference evidence="3" key="1">
    <citation type="submission" date="2021-04" db="EMBL/GenBank/DDBJ databases">
        <title>Luteolibacter sp. 32A isolated from the skin of an Anderson's salamander (Ambystoma andersonii).</title>
        <authorList>
            <person name="Spergser J."/>
            <person name="Busse H.-J."/>
        </authorList>
    </citation>
    <scope>NUCLEOTIDE SEQUENCE</scope>
    <source>
        <strain evidence="3">32A</strain>
    </source>
</reference>
<feature type="transmembrane region" description="Helical" evidence="2">
    <location>
        <begin position="66"/>
        <end position="87"/>
    </location>
</feature>
<evidence type="ECO:0000313" key="4">
    <source>
        <dbReference type="Proteomes" id="UP000676169"/>
    </source>
</evidence>
<sequence length="99" mass="11043">MADTPPNPYEPSHTPATPASPIRKIRRNLRALFILGFFFTIPLILGGGLGLLIARMRGSTDETDWLFGQMSLFNGLIHLAIYLALFFQVRSLVKQSPND</sequence>
<evidence type="ECO:0000256" key="1">
    <source>
        <dbReference type="SAM" id="MobiDB-lite"/>
    </source>
</evidence>
<feature type="transmembrane region" description="Helical" evidence="2">
    <location>
        <begin position="31"/>
        <end position="54"/>
    </location>
</feature>
<protein>
    <submittedName>
        <fullName evidence="3">Uncharacterized protein</fullName>
    </submittedName>
</protein>
<dbReference type="Proteomes" id="UP000676169">
    <property type="component" value="Chromosome"/>
</dbReference>
<keyword evidence="4" id="KW-1185">Reference proteome</keyword>
<proteinExistence type="predicted"/>